<keyword evidence="2" id="KW-0408">Iron</keyword>
<dbReference type="OrthoDB" id="9808022at2"/>
<evidence type="ECO:0000256" key="1">
    <source>
        <dbReference type="ARBA" id="ARBA00006100"/>
    </source>
</evidence>
<dbReference type="SUPFAM" id="SSF102114">
    <property type="entry name" value="Radical SAM enzymes"/>
    <property type="match status" value="1"/>
</dbReference>
<dbReference type="GO" id="GO:0046872">
    <property type="term" value="F:metal ion binding"/>
    <property type="evidence" value="ECO:0007669"/>
    <property type="project" value="UniProtKB-UniRule"/>
</dbReference>
<dbReference type="GO" id="GO:0006779">
    <property type="term" value="P:porphyrin-containing compound biosynthetic process"/>
    <property type="evidence" value="ECO:0007669"/>
    <property type="project" value="InterPro"/>
</dbReference>
<dbReference type="GO" id="GO:0051539">
    <property type="term" value="F:4 iron, 4 sulfur cluster binding"/>
    <property type="evidence" value="ECO:0007669"/>
    <property type="project" value="UniProtKB-UniRule"/>
</dbReference>
<dbReference type="SFLD" id="SFLDF00288">
    <property type="entry name" value="HemN-like__clustered_with_nucl"/>
    <property type="match status" value="1"/>
</dbReference>
<dbReference type="STRING" id="645274.SAMN04487901_12716"/>
<keyword evidence="6" id="KW-1185">Reference proteome</keyword>
<accession>A0A1H0FVQ9</accession>
<keyword evidence="2" id="KW-0411">Iron-sulfur</keyword>
<keyword evidence="2" id="KW-0143">Chaperone</keyword>
<dbReference type="InterPro" id="IPR023404">
    <property type="entry name" value="rSAM_horseshoe"/>
</dbReference>
<evidence type="ECO:0000256" key="2">
    <source>
        <dbReference type="RuleBase" id="RU364116"/>
    </source>
</evidence>
<proteinExistence type="inferred from homology"/>
<feature type="domain" description="Radical SAM core" evidence="3">
    <location>
        <begin position="1"/>
        <end position="233"/>
    </location>
</feature>
<dbReference type="GO" id="GO:0005737">
    <property type="term" value="C:cytoplasm"/>
    <property type="evidence" value="ECO:0007669"/>
    <property type="project" value="UniProtKB-SubCell"/>
</dbReference>
<gene>
    <name evidence="5" type="ORF">SAMN04487900_106132</name>
    <name evidence="4" type="ORF">SAMN04487901_12716</name>
</gene>
<dbReference type="PROSITE" id="PS51918">
    <property type="entry name" value="RADICAL_SAM"/>
    <property type="match status" value="1"/>
</dbReference>
<dbReference type="Proteomes" id="UP000199134">
    <property type="component" value="Unassembled WGS sequence"/>
</dbReference>
<dbReference type="Pfam" id="PF04055">
    <property type="entry name" value="Radical_SAM"/>
    <property type="match status" value="1"/>
</dbReference>
<evidence type="ECO:0000313" key="6">
    <source>
        <dbReference type="Proteomes" id="UP000198779"/>
    </source>
</evidence>
<keyword evidence="2" id="KW-0479">Metal-binding</keyword>
<evidence type="ECO:0000313" key="7">
    <source>
        <dbReference type="Proteomes" id="UP000199134"/>
    </source>
</evidence>
<reference evidence="5 6" key="1">
    <citation type="submission" date="2016-10" db="EMBL/GenBank/DDBJ databases">
        <authorList>
            <person name="Varghese N."/>
            <person name="Submissions S."/>
        </authorList>
    </citation>
    <scope>NUCLEOTIDE SEQUENCE</scope>
    <source>
        <strain evidence="5">BP1-145</strain>
        <strain evidence="6">BP1-148</strain>
    </source>
</reference>
<keyword evidence="2" id="KW-0004">4Fe-4S</keyword>
<dbReference type="EMBL" id="FNIW01000006">
    <property type="protein sequence ID" value="SDN98733.1"/>
    <property type="molecule type" value="Genomic_DNA"/>
</dbReference>
<dbReference type="Gene3D" id="3.80.30.20">
    <property type="entry name" value="tm_1862 like domain"/>
    <property type="match status" value="1"/>
</dbReference>
<dbReference type="InterPro" id="IPR034505">
    <property type="entry name" value="Coproporphyrinogen-III_oxidase"/>
</dbReference>
<dbReference type="SFLD" id="SFLDG01065">
    <property type="entry name" value="anaerobic_coproporphyrinogen-I"/>
    <property type="match status" value="1"/>
</dbReference>
<dbReference type="Pfam" id="PF06969">
    <property type="entry name" value="HemN_C"/>
    <property type="match status" value="1"/>
</dbReference>
<reference evidence="4 7" key="2">
    <citation type="submission" date="2016-10" db="EMBL/GenBank/DDBJ databases">
        <authorList>
            <person name="de Groot N.N."/>
        </authorList>
    </citation>
    <scope>NUCLEOTIDE SEQUENCE [LARGE SCALE GENOMIC DNA]</scope>
    <source>
        <strain evidence="7">BP1-145</strain>
        <strain evidence="4">BP1-148</strain>
    </source>
</reference>
<comment type="function">
    <text evidence="2">Probably acts as a heme chaperone, transferring heme to an unknown acceptor. Binds one molecule of heme per monomer, possibly covalently. Binds 1 [4Fe-4S] cluster. The cluster is coordinated with 3 cysteines and an exchangeable S-adenosyl-L-methionine.</text>
</comment>
<dbReference type="CDD" id="cd01335">
    <property type="entry name" value="Radical_SAM"/>
    <property type="match status" value="1"/>
</dbReference>
<keyword evidence="2" id="KW-0349">Heme</keyword>
<protein>
    <recommendedName>
        <fullName evidence="2">Heme chaperone HemW</fullName>
    </recommendedName>
</protein>
<dbReference type="InterPro" id="IPR058240">
    <property type="entry name" value="rSAM_sf"/>
</dbReference>
<dbReference type="NCBIfam" id="TIGR00539">
    <property type="entry name" value="hemN_rel"/>
    <property type="match status" value="1"/>
</dbReference>
<dbReference type="InterPro" id="IPR010723">
    <property type="entry name" value="HemN_C"/>
</dbReference>
<accession>A0A1G8CBI6</accession>
<dbReference type="InterPro" id="IPR004559">
    <property type="entry name" value="HemW-like"/>
</dbReference>
<dbReference type="RefSeq" id="WP_091819290.1">
    <property type="nucleotide sequence ID" value="NZ_FNCQ01000027.1"/>
</dbReference>
<comment type="subcellular location">
    <subcellularLocation>
        <location evidence="2">Cytoplasm</location>
    </subcellularLocation>
</comment>
<evidence type="ECO:0000313" key="5">
    <source>
        <dbReference type="EMBL" id="SDN98733.1"/>
    </source>
</evidence>
<dbReference type="InterPro" id="IPR006638">
    <property type="entry name" value="Elp3/MiaA/NifB-like_rSAM"/>
</dbReference>
<dbReference type="Proteomes" id="UP000198779">
    <property type="component" value="Unassembled WGS sequence"/>
</dbReference>
<evidence type="ECO:0000259" key="3">
    <source>
        <dbReference type="PROSITE" id="PS51918"/>
    </source>
</evidence>
<dbReference type="AlphaFoldDB" id="A0A1H0FVQ9"/>
<dbReference type="SFLD" id="SFLDF00562">
    <property type="entry name" value="HemN-like__clustered_with_heat"/>
    <property type="match status" value="1"/>
</dbReference>
<dbReference type="PANTHER" id="PTHR13932">
    <property type="entry name" value="COPROPORPHYRINIGEN III OXIDASE"/>
    <property type="match status" value="1"/>
</dbReference>
<dbReference type="SFLD" id="SFLDS00029">
    <property type="entry name" value="Radical_SAM"/>
    <property type="match status" value="1"/>
</dbReference>
<dbReference type="InterPro" id="IPR007197">
    <property type="entry name" value="rSAM"/>
</dbReference>
<organism evidence="5 7">
    <name type="scientific">Prevotella communis</name>
    <dbReference type="NCBI Taxonomy" id="2913614"/>
    <lineage>
        <taxon>Bacteria</taxon>
        <taxon>Pseudomonadati</taxon>
        <taxon>Bacteroidota</taxon>
        <taxon>Bacteroidia</taxon>
        <taxon>Bacteroidales</taxon>
        <taxon>Prevotellaceae</taxon>
        <taxon>Prevotella</taxon>
    </lineage>
</organism>
<keyword evidence="2" id="KW-0949">S-adenosyl-L-methionine</keyword>
<keyword evidence="2" id="KW-0963">Cytoplasm</keyword>
<comment type="similarity">
    <text evidence="1">Belongs to the anaerobic coproporphyrinogen-III oxidase family. HemW subfamily.</text>
</comment>
<dbReference type="SMART" id="SM00729">
    <property type="entry name" value="Elp3"/>
    <property type="match status" value="1"/>
</dbReference>
<dbReference type="EMBL" id="FNCQ01000027">
    <property type="protein sequence ID" value="SDH42831.1"/>
    <property type="molecule type" value="Genomic_DNA"/>
</dbReference>
<dbReference type="GO" id="GO:0004109">
    <property type="term" value="F:coproporphyrinogen oxidase activity"/>
    <property type="evidence" value="ECO:0007669"/>
    <property type="project" value="InterPro"/>
</dbReference>
<dbReference type="SFLD" id="SFLDG01082">
    <property type="entry name" value="B12-binding_domain_containing"/>
    <property type="match status" value="1"/>
</dbReference>
<dbReference type="PANTHER" id="PTHR13932:SF5">
    <property type="entry name" value="RADICAL S-ADENOSYL METHIONINE DOMAIN-CONTAINING PROTEIN 1, MITOCHONDRIAL"/>
    <property type="match status" value="1"/>
</dbReference>
<name>A0A1H0FVQ9_9BACT</name>
<sequence>MAGIYIHIPFCKSRCVYCDFYSTTSLALGQRYVDALCREMEDRCKMEDGRGEMVETVYLGGGTPSQLTGTLLRQLFDHLYQTFDISPDAEVTIECNPDDVTEAFAEMLKTLPVNRVSMGAQTFQPERLRFLHRRHTAEQVKEAVDRLRQAGIRNISVDLMYGFPNETMAEWERDIQQAIALDVEHLSAYALQYEEGTPLYKMLERGEVSEIDEELERQMYFRLMDALAEAGFEHYEISNWGKPGHHSRHNSSYWNQTPYIGLGAAAHSFDGRNRQWNVPDIRQYMEGMEKGEPCVEHEELTPDNHYNEIVMTALRTSVGLDLTKLAPADADYCLRLAQRFIFDGLLVHEQQHLRLTRNGLFVSDMIMAELMKA</sequence>
<evidence type="ECO:0000313" key="4">
    <source>
        <dbReference type="EMBL" id="SDH42831.1"/>
    </source>
</evidence>